<dbReference type="Gene3D" id="3.10.20.90">
    <property type="entry name" value="Phosphatidylinositol 3-kinase Catalytic Subunit, Chain A, domain 1"/>
    <property type="match status" value="1"/>
</dbReference>
<keyword evidence="3" id="KW-1185">Reference proteome</keyword>
<evidence type="ECO:0000313" key="2">
    <source>
        <dbReference type="Ensembl" id="ENSHCOP00000015491.1"/>
    </source>
</evidence>
<dbReference type="InterPro" id="IPR029071">
    <property type="entry name" value="Ubiquitin-like_domsf"/>
</dbReference>
<dbReference type="Proteomes" id="UP000264820">
    <property type="component" value="Unplaced"/>
</dbReference>
<dbReference type="Ensembl" id="ENSHCOT00000023410.1">
    <property type="protein sequence ID" value="ENSHCOP00000015491.1"/>
    <property type="gene ID" value="ENSHCOG00000019102.1"/>
</dbReference>
<dbReference type="AlphaFoldDB" id="A0A3Q2YCD7"/>
<dbReference type="STRING" id="109280.ENSHCOP00000015491"/>
<reference evidence="2" key="2">
    <citation type="submission" date="2025-09" db="UniProtKB">
        <authorList>
            <consortium name="Ensembl"/>
        </authorList>
    </citation>
    <scope>IDENTIFICATION</scope>
</reference>
<dbReference type="SUPFAM" id="SSF54236">
    <property type="entry name" value="Ubiquitin-like"/>
    <property type="match status" value="1"/>
</dbReference>
<proteinExistence type="predicted"/>
<accession>A0A3Q2YCD7</accession>
<name>A0A3Q2YCD7_HIPCM</name>
<protein>
    <recommendedName>
        <fullName evidence="1">Focal adhesion kinase N-terminal domain-containing protein</fullName>
    </recommendedName>
</protein>
<dbReference type="Pfam" id="PF18038">
    <property type="entry name" value="FERM_N_2"/>
    <property type="match status" value="1"/>
</dbReference>
<reference evidence="2" key="1">
    <citation type="submission" date="2025-08" db="UniProtKB">
        <authorList>
            <consortium name="Ensembl"/>
        </authorList>
    </citation>
    <scope>IDENTIFICATION</scope>
</reference>
<organism evidence="2 3">
    <name type="scientific">Hippocampus comes</name>
    <name type="common">Tiger tail seahorse</name>
    <dbReference type="NCBI Taxonomy" id="109280"/>
    <lineage>
        <taxon>Eukaryota</taxon>
        <taxon>Metazoa</taxon>
        <taxon>Chordata</taxon>
        <taxon>Craniata</taxon>
        <taxon>Vertebrata</taxon>
        <taxon>Euteleostomi</taxon>
        <taxon>Actinopterygii</taxon>
        <taxon>Neopterygii</taxon>
        <taxon>Teleostei</taxon>
        <taxon>Neoteleostei</taxon>
        <taxon>Acanthomorphata</taxon>
        <taxon>Syngnathiaria</taxon>
        <taxon>Syngnathiformes</taxon>
        <taxon>Syngnathoidei</taxon>
        <taxon>Syngnathidae</taxon>
        <taxon>Hippocampus</taxon>
    </lineage>
</organism>
<sequence>RRLGLTSLPPYIRRMASLCSQINANSVGRPFASIHGVPPQAIIRSILISGRLGPNVEHTGCFGLLLKHLKSEELHWLHPELTVEEVEQRYESHHVEAEWR</sequence>
<evidence type="ECO:0000313" key="3">
    <source>
        <dbReference type="Proteomes" id="UP000264820"/>
    </source>
</evidence>
<evidence type="ECO:0000259" key="1">
    <source>
        <dbReference type="Pfam" id="PF18038"/>
    </source>
</evidence>
<dbReference type="GeneTree" id="ENSGT00940000157269"/>
<feature type="domain" description="Focal adhesion kinase N-terminal" evidence="1">
    <location>
        <begin position="40"/>
        <end position="100"/>
    </location>
</feature>
<dbReference type="InterPro" id="IPR041390">
    <property type="entry name" value="FADK_N"/>
</dbReference>